<accession>A0A7S3BHB9</accession>
<proteinExistence type="predicted"/>
<protein>
    <recommendedName>
        <fullName evidence="1">Non-canonical E2 ubiquitin-conjugating enzyme C-terminal domain-containing protein</fullName>
    </recommendedName>
</protein>
<feature type="domain" description="Non-canonical E2 ubiquitin-conjugating enzyme C-terminal" evidence="1">
    <location>
        <begin position="4"/>
        <end position="135"/>
    </location>
</feature>
<gene>
    <name evidence="2" type="ORF">HERI1096_LOCUS29941</name>
</gene>
<organism evidence="2">
    <name type="scientific">Haptolina ericina</name>
    <dbReference type="NCBI Taxonomy" id="156174"/>
    <lineage>
        <taxon>Eukaryota</taxon>
        <taxon>Haptista</taxon>
        <taxon>Haptophyta</taxon>
        <taxon>Prymnesiophyceae</taxon>
        <taxon>Prymnesiales</taxon>
        <taxon>Prymnesiaceae</taxon>
        <taxon>Haptolina</taxon>
    </lineage>
</organism>
<evidence type="ECO:0000259" key="1">
    <source>
        <dbReference type="Pfam" id="PF09418"/>
    </source>
</evidence>
<evidence type="ECO:0000313" key="2">
    <source>
        <dbReference type="EMBL" id="CAE0133948.1"/>
    </source>
</evidence>
<name>A0A7S3BHB9_9EUKA</name>
<dbReference type="PANTHER" id="PTHR31560:SF0">
    <property type="entry name" value="UPF0652 PROTEIN C22H10.08"/>
    <property type="match status" value="1"/>
</dbReference>
<dbReference type="InterPro" id="IPR018553">
    <property type="entry name" value="E2_Ub-conjug_enz"/>
</dbReference>
<dbReference type="InterPro" id="IPR057668">
    <property type="entry name" value="E2_Ub-conjug_enz_C"/>
</dbReference>
<dbReference type="AlphaFoldDB" id="A0A7S3BHB9"/>
<dbReference type="PANTHER" id="PTHR31560">
    <property type="entry name" value="UPF0652 PROTEIN C16A11.03C-RELATED"/>
    <property type="match status" value="1"/>
</dbReference>
<sequence>MASTTGKGGEWVGSSLIHLGDSNVPNSLLFIDKYSQIEHILQPILATLNALDSLHNDSGIARWMDSTWGGVAALRVTILADFFRYAFDGSGADNFFDAGSCIDGRMTSAWNWCSQLPSKPFYIVFKLAGFTSFDGQFQQ</sequence>
<dbReference type="Pfam" id="PF09418">
    <property type="entry name" value="DUF2009"/>
    <property type="match status" value="1"/>
</dbReference>
<reference evidence="2" key="1">
    <citation type="submission" date="2021-01" db="EMBL/GenBank/DDBJ databases">
        <authorList>
            <person name="Corre E."/>
            <person name="Pelletier E."/>
            <person name="Niang G."/>
            <person name="Scheremetjew M."/>
            <person name="Finn R."/>
            <person name="Kale V."/>
            <person name="Holt S."/>
            <person name="Cochrane G."/>
            <person name="Meng A."/>
            <person name="Brown T."/>
            <person name="Cohen L."/>
        </authorList>
    </citation>
    <scope>NUCLEOTIDE SEQUENCE</scope>
    <source>
        <strain evidence="2">CCMP281</strain>
    </source>
</reference>
<dbReference type="EMBL" id="HBHX01054307">
    <property type="protein sequence ID" value="CAE0133948.1"/>
    <property type="molecule type" value="Transcribed_RNA"/>
</dbReference>